<evidence type="ECO:0000313" key="1">
    <source>
        <dbReference type="EMBL" id="GAG89094.1"/>
    </source>
</evidence>
<gene>
    <name evidence="1" type="ORF">S01H4_22772</name>
</gene>
<dbReference type="AlphaFoldDB" id="X1B0A9"/>
<protein>
    <submittedName>
        <fullName evidence="1">Uncharacterized protein</fullName>
    </submittedName>
</protein>
<accession>X1B0A9</accession>
<organism evidence="1">
    <name type="scientific">marine sediment metagenome</name>
    <dbReference type="NCBI Taxonomy" id="412755"/>
    <lineage>
        <taxon>unclassified sequences</taxon>
        <taxon>metagenomes</taxon>
        <taxon>ecological metagenomes</taxon>
    </lineage>
</organism>
<reference evidence="1" key="1">
    <citation type="journal article" date="2014" name="Front. Microbiol.">
        <title>High frequency of phylogenetically diverse reductive dehalogenase-homologous genes in deep subseafloor sedimentary metagenomes.</title>
        <authorList>
            <person name="Kawai M."/>
            <person name="Futagami T."/>
            <person name="Toyoda A."/>
            <person name="Takaki Y."/>
            <person name="Nishi S."/>
            <person name="Hori S."/>
            <person name="Arai W."/>
            <person name="Tsubouchi T."/>
            <person name="Morono Y."/>
            <person name="Uchiyama I."/>
            <person name="Ito T."/>
            <person name="Fujiyama A."/>
            <person name="Inagaki F."/>
            <person name="Takami H."/>
        </authorList>
    </citation>
    <scope>NUCLEOTIDE SEQUENCE</scope>
    <source>
        <strain evidence="1">Expedition CK06-06</strain>
    </source>
</reference>
<dbReference type="EMBL" id="BART01010488">
    <property type="protein sequence ID" value="GAG89094.1"/>
    <property type="molecule type" value="Genomic_DNA"/>
</dbReference>
<name>X1B0A9_9ZZZZ</name>
<feature type="non-terminal residue" evidence="1">
    <location>
        <position position="1"/>
    </location>
</feature>
<sequence length="79" mass="9461">SFFALLFVALLVWVLKMNKDREMKMDKSNKEREEKYINREEKYIQREIKFHTLVERLSSIIKGELLDIKEKVSNIKGGD</sequence>
<proteinExistence type="predicted"/>
<comment type="caution">
    <text evidence="1">The sequence shown here is derived from an EMBL/GenBank/DDBJ whole genome shotgun (WGS) entry which is preliminary data.</text>
</comment>